<evidence type="ECO:0000313" key="1">
    <source>
        <dbReference type="EMBL" id="KVM21098.1"/>
    </source>
</evidence>
<comment type="caution">
    <text evidence="1">The sequence shown here is derived from an EMBL/GenBank/DDBJ whole genome shotgun (WGS) entry which is preliminary data.</text>
</comment>
<protein>
    <submittedName>
        <fullName evidence="1">Uncharacterized protein</fullName>
    </submittedName>
</protein>
<dbReference type="RefSeq" id="WP_059727297.1">
    <property type="nucleotide sequence ID" value="NZ_LOYI01000128.1"/>
</dbReference>
<gene>
    <name evidence="1" type="ORF">WJ53_00130</name>
</gene>
<reference evidence="1 2" key="1">
    <citation type="submission" date="2015-11" db="EMBL/GenBank/DDBJ databases">
        <title>Expanding the genomic diversity of Burkholderia species for the development of highly accurate diagnostics.</title>
        <authorList>
            <person name="Sahl J."/>
            <person name="Keim P."/>
            <person name="Wagner D."/>
        </authorList>
    </citation>
    <scope>NUCLEOTIDE SEQUENCE [LARGE SCALE GENOMIC DNA]</scope>
    <source>
        <strain evidence="1 2">MSMB2058</strain>
    </source>
</reference>
<proteinExistence type="predicted"/>
<organism evidence="1 2">
    <name type="scientific">Burkholderia ubonensis</name>
    <dbReference type="NCBI Taxonomy" id="101571"/>
    <lineage>
        <taxon>Bacteria</taxon>
        <taxon>Pseudomonadati</taxon>
        <taxon>Pseudomonadota</taxon>
        <taxon>Betaproteobacteria</taxon>
        <taxon>Burkholderiales</taxon>
        <taxon>Burkholderiaceae</taxon>
        <taxon>Burkholderia</taxon>
        <taxon>Burkholderia cepacia complex</taxon>
    </lineage>
</organism>
<dbReference type="Proteomes" id="UP000061665">
    <property type="component" value="Unassembled WGS sequence"/>
</dbReference>
<name>A0AB73FS90_9BURK</name>
<dbReference type="EMBL" id="LOZE01000133">
    <property type="protein sequence ID" value="KVM21098.1"/>
    <property type="molecule type" value="Genomic_DNA"/>
</dbReference>
<dbReference type="AlphaFoldDB" id="A0AB73FS90"/>
<accession>A0AB73FS90</accession>
<evidence type="ECO:0000313" key="2">
    <source>
        <dbReference type="Proteomes" id="UP000061665"/>
    </source>
</evidence>
<sequence>MSRLSIWEGVVKIAAFFEAQVLKGFLRMVTHGSAGDYIFPLGKGDMALIELLNGQTILIALIRDELPR</sequence>